<dbReference type="SUPFAM" id="SSF49265">
    <property type="entry name" value="Fibronectin type III"/>
    <property type="match status" value="1"/>
</dbReference>
<proteinExistence type="predicted"/>
<feature type="transmembrane region" description="Helical" evidence="1">
    <location>
        <begin position="384"/>
        <end position="404"/>
    </location>
</feature>
<evidence type="ECO:0000313" key="4">
    <source>
        <dbReference type="Proteomes" id="UP000231382"/>
    </source>
</evidence>
<organism evidence="3 4">
    <name type="scientific">Candidatus Berkelbacteria bacterium CG10_big_fil_rev_8_21_14_0_10_43_13</name>
    <dbReference type="NCBI Taxonomy" id="1974514"/>
    <lineage>
        <taxon>Bacteria</taxon>
        <taxon>Candidatus Berkelbacteria</taxon>
    </lineage>
</organism>
<dbReference type="Proteomes" id="UP000231382">
    <property type="component" value="Unassembled WGS sequence"/>
</dbReference>
<evidence type="ECO:0000256" key="2">
    <source>
        <dbReference type="SAM" id="SignalP"/>
    </source>
</evidence>
<gene>
    <name evidence="3" type="ORF">COT78_01555</name>
</gene>
<sequence>MKRTVTKLFLVALTIFALPSITHAAGISVSGGSLKYPGNTSSVSITASGTTFNAFQGTISASGSVQVTSCSAGSALWVTQPTGTGGFVGALTSSASSFRIATCYIKATGTGSGSVSVSSVQLANNGPIVATGGDSRSFSIVRQPTPPGTINVSSSSHPDQNTPYEATTIVLNWAAPTTTTTGYAYLLDQADATDPGTTITNNNLAMTYADQAIGTYYFHIKAKNGDGWGPATHFKVTIKEPDPKIKDTLKKPRNIVIAKATKFINNVKDGTFSGVIITGVTEPNFSANLTLTPMPTLPENKLLSVKADSSGKFSYTIDFPIPAGRYALTIQGQDNKILTPISDIVFFEISQNNGGSVDTITSADRLPPKVIKPKWYQKEVSVKALLFSITGLILLIAIVVVIVIKKNYLKNFFKKQTN</sequence>
<evidence type="ECO:0000313" key="3">
    <source>
        <dbReference type="EMBL" id="PIS07810.1"/>
    </source>
</evidence>
<keyword evidence="1" id="KW-0472">Membrane</keyword>
<dbReference type="AlphaFoldDB" id="A0A2H0W6W2"/>
<evidence type="ECO:0008006" key="5">
    <source>
        <dbReference type="Google" id="ProtNLM"/>
    </source>
</evidence>
<dbReference type="InterPro" id="IPR013783">
    <property type="entry name" value="Ig-like_fold"/>
</dbReference>
<feature type="chain" id="PRO_5013796122" description="Fibronectin type-III domain-containing protein" evidence="2">
    <location>
        <begin position="25"/>
        <end position="418"/>
    </location>
</feature>
<accession>A0A2H0W6W2</accession>
<name>A0A2H0W6W2_9BACT</name>
<protein>
    <recommendedName>
        <fullName evidence="5">Fibronectin type-III domain-containing protein</fullName>
    </recommendedName>
</protein>
<reference evidence="4" key="1">
    <citation type="submission" date="2017-09" db="EMBL/GenBank/DDBJ databases">
        <title>Depth-based differentiation of microbial function through sediment-hosted aquifers and enrichment of novel symbionts in the deep terrestrial subsurface.</title>
        <authorList>
            <person name="Probst A.J."/>
            <person name="Ladd B."/>
            <person name="Jarett J.K."/>
            <person name="Geller-Mcgrath D.E."/>
            <person name="Sieber C.M.K."/>
            <person name="Emerson J.B."/>
            <person name="Anantharaman K."/>
            <person name="Thomas B.C."/>
            <person name="Malmstrom R."/>
            <person name="Stieglmeier M."/>
            <person name="Klingl A."/>
            <person name="Woyke T."/>
            <person name="Ryan C.M."/>
            <person name="Banfield J.F."/>
        </authorList>
    </citation>
    <scope>NUCLEOTIDE SEQUENCE [LARGE SCALE GENOMIC DNA]</scope>
</reference>
<keyword evidence="1" id="KW-0812">Transmembrane</keyword>
<dbReference type="EMBL" id="PEZW01000010">
    <property type="protein sequence ID" value="PIS07810.1"/>
    <property type="molecule type" value="Genomic_DNA"/>
</dbReference>
<feature type="signal peptide" evidence="2">
    <location>
        <begin position="1"/>
        <end position="24"/>
    </location>
</feature>
<keyword evidence="2" id="KW-0732">Signal</keyword>
<comment type="caution">
    <text evidence="3">The sequence shown here is derived from an EMBL/GenBank/DDBJ whole genome shotgun (WGS) entry which is preliminary data.</text>
</comment>
<dbReference type="Gene3D" id="2.60.40.10">
    <property type="entry name" value="Immunoglobulins"/>
    <property type="match status" value="1"/>
</dbReference>
<dbReference type="InterPro" id="IPR036116">
    <property type="entry name" value="FN3_sf"/>
</dbReference>
<keyword evidence="1" id="KW-1133">Transmembrane helix</keyword>
<evidence type="ECO:0000256" key="1">
    <source>
        <dbReference type="SAM" id="Phobius"/>
    </source>
</evidence>